<evidence type="ECO:0000256" key="6">
    <source>
        <dbReference type="ARBA" id="ARBA00023136"/>
    </source>
</evidence>
<feature type="transmembrane region" description="Helical" evidence="7">
    <location>
        <begin position="61"/>
        <end position="84"/>
    </location>
</feature>
<dbReference type="PROSITE" id="PS50893">
    <property type="entry name" value="ABC_TRANSPORTER_2"/>
    <property type="match status" value="1"/>
</dbReference>
<feature type="domain" description="ABC transporter" evidence="8">
    <location>
        <begin position="40"/>
        <end position="225"/>
    </location>
</feature>
<name>A0A814RJ36_9BILA</name>
<dbReference type="Pfam" id="PF00005">
    <property type="entry name" value="ABC_tran"/>
    <property type="match status" value="1"/>
</dbReference>
<feature type="non-terminal residue" evidence="9">
    <location>
        <position position="1"/>
    </location>
</feature>
<dbReference type="SUPFAM" id="SSF52540">
    <property type="entry name" value="P-loop containing nucleoside triphosphate hydrolases"/>
    <property type="match status" value="1"/>
</dbReference>
<evidence type="ECO:0000256" key="4">
    <source>
        <dbReference type="ARBA" id="ARBA00022692"/>
    </source>
</evidence>
<keyword evidence="11" id="KW-1185">Reference proteome</keyword>
<sequence length="422" mass="46757">MIEPLASNNERTYLTWENISAHVDVKAPASSSPGFSGTLKKHLGLNYMQTKKQLLYDLSGYAIPGNILAILGSSGAGSISCAMLRMKSTISDSDRHIRVQEVIATLDLEQCQNTIIGIPGKLKGISGGELKRLTFASVILNDPQLLIIDEPTSGLDSHLAKSIVYTIKKLALSGKTIITVIHQPTSEIYSAIDSICLLVGGKQAYFGVRDSAIDMFSSLGRQCPNDYNPAEYYLTQLASATSSNGDGKKDNSEFVDKCIRAFQQSTYNQLLMGTITDIKQIPYNELSFAMKYNEFISSESQKESELDSNFFRQMKWLLWRAFKSGARDPVRTTSLLLRSLIPAMIVGIIYFQSAKTPQTVQNSNAIVHITLGTNCITNSFVVLATFPAAMKIFLRERKRRLYNTGAYYLTKLIADLPFFILM</sequence>
<feature type="transmembrane region" description="Helical" evidence="7">
    <location>
        <begin position="365"/>
        <end position="389"/>
    </location>
</feature>
<evidence type="ECO:0000259" key="8">
    <source>
        <dbReference type="PROSITE" id="PS50893"/>
    </source>
</evidence>
<comment type="subcellular location">
    <subcellularLocation>
        <location evidence="1">Membrane</location>
        <topology evidence="1">Multi-pass membrane protein</topology>
    </subcellularLocation>
</comment>
<organism evidence="9 11">
    <name type="scientific">Didymodactylos carnosus</name>
    <dbReference type="NCBI Taxonomy" id="1234261"/>
    <lineage>
        <taxon>Eukaryota</taxon>
        <taxon>Metazoa</taxon>
        <taxon>Spiralia</taxon>
        <taxon>Gnathifera</taxon>
        <taxon>Rotifera</taxon>
        <taxon>Eurotatoria</taxon>
        <taxon>Bdelloidea</taxon>
        <taxon>Philodinida</taxon>
        <taxon>Philodinidae</taxon>
        <taxon>Didymodactylos</taxon>
    </lineage>
</organism>
<comment type="caution">
    <text evidence="9">The sequence shown here is derived from an EMBL/GenBank/DDBJ whole genome shotgun (WGS) entry which is preliminary data.</text>
</comment>
<protein>
    <recommendedName>
        <fullName evidence="8">ABC transporter domain-containing protein</fullName>
    </recommendedName>
</protein>
<dbReference type="InterPro" id="IPR003439">
    <property type="entry name" value="ABC_transporter-like_ATP-bd"/>
</dbReference>
<dbReference type="InterPro" id="IPR013525">
    <property type="entry name" value="ABC2_TM"/>
</dbReference>
<keyword evidence="4 7" id="KW-0812">Transmembrane</keyword>
<feature type="transmembrane region" description="Helical" evidence="7">
    <location>
        <begin position="401"/>
        <end position="421"/>
    </location>
</feature>
<gene>
    <name evidence="9" type="ORF">GPM918_LOCUS20357</name>
    <name evidence="10" type="ORF">SRO942_LOCUS20354</name>
</gene>
<dbReference type="OrthoDB" id="66620at2759"/>
<dbReference type="Proteomes" id="UP000681722">
    <property type="component" value="Unassembled WGS sequence"/>
</dbReference>
<dbReference type="PROSITE" id="PS00211">
    <property type="entry name" value="ABC_TRANSPORTER_1"/>
    <property type="match status" value="1"/>
</dbReference>
<dbReference type="Pfam" id="PF01061">
    <property type="entry name" value="ABC2_membrane"/>
    <property type="match status" value="1"/>
</dbReference>
<keyword evidence="6 7" id="KW-0472">Membrane</keyword>
<evidence type="ECO:0000313" key="11">
    <source>
        <dbReference type="Proteomes" id="UP000663829"/>
    </source>
</evidence>
<keyword evidence="5 7" id="KW-1133">Transmembrane helix</keyword>
<evidence type="ECO:0000256" key="7">
    <source>
        <dbReference type="SAM" id="Phobius"/>
    </source>
</evidence>
<dbReference type="EMBL" id="CAJOBC010006414">
    <property type="protein sequence ID" value="CAF3898069.1"/>
    <property type="molecule type" value="Genomic_DNA"/>
</dbReference>
<dbReference type="PANTHER" id="PTHR48041:SF139">
    <property type="entry name" value="PROTEIN SCARLET"/>
    <property type="match status" value="1"/>
</dbReference>
<dbReference type="PANTHER" id="PTHR48041">
    <property type="entry name" value="ABC TRANSPORTER G FAMILY MEMBER 28"/>
    <property type="match status" value="1"/>
</dbReference>
<evidence type="ECO:0000256" key="5">
    <source>
        <dbReference type="ARBA" id="ARBA00022989"/>
    </source>
</evidence>
<dbReference type="EMBL" id="CAJNOQ010006414">
    <property type="protein sequence ID" value="CAF1134292.1"/>
    <property type="molecule type" value="Genomic_DNA"/>
</dbReference>
<comment type="similarity">
    <text evidence="2">Belongs to the ABC transporter superfamily. ABCG family. Eye pigment precursor importer (TC 3.A.1.204) subfamily.</text>
</comment>
<dbReference type="GO" id="GO:0140359">
    <property type="term" value="F:ABC-type transporter activity"/>
    <property type="evidence" value="ECO:0007669"/>
    <property type="project" value="InterPro"/>
</dbReference>
<evidence type="ECO:0000313" key="9">
    <source>
        <dbReference type="EMBL" id="CAF1134292.1"/>
    </source>
</evidence>
<dbReference type="Gene3D" id="3.40.50.300">
    <property type="entry name" value="P-loop containing nucleotide triphosphate hydrolases"/>
    <property type="match status" value="1"/>
</dbReference>
<dbReference type="AlphaFoldDB" id="A0A814RJ36"/>
<dbReference type="GO" id="GO:0005524">
    <property type="term" value="F:ATP binding"/>
    <property type="evidence" value="ECO:0007669"/>
    <property type="project" value="InterPro"/>
</dbReference>
<dbReference type="Proteomes" id="UP000663829">
    <property type="component" value="Unassembled WGS sequence"/>
</dbReference>
<feature type="transmembrane region" description="Helical" evidence="7">
    <location>
        <begin position="335"/>
        <end position="353"/>
    </location>
</feature>
<evidence type="ECO:0000256" key="3">
    <source>
        <dbReference type="ARBA" id="ARBA00022448"/>
    </source>
</evidence>
<evidence type="ECO:0000313" key="10">
    <source>
        <dbReference type="EMBL" id="CAF3898069.1"/>
    </source>
</evidence>
<proteinExistence type="inferred from homology"/>
<evidence type="ECO:0000256" key="1">
    <source>
        <dbReference type="ARBA" id="ARBA00004141"/>
    </source>
</evidence>
<dbReference type="GO" id="GO:0016887">
    <property type="term" value="F:ATP hydrolysis activity"/>
    <property type="evidence" value="ECO:0007669"/>
    <property type="project" value="InterPro"/>
</dbReference>
<dbReference type="InterPro" id="IPR017871">
    <property type="entry name" value="ABC_transporter-like_CS"/>
</dbReference>
<evidence type="ECO:0000256" key="2">
    <source>
        <dbReference type="ARBA" id="ARBA00005814"/>
    </source>
</evidence>
<keyword evidence="3" id="KW-0813">Transport</keyword>
<dbReference type="InterPro" id="IPR027417">
    <property type="entry name" value="P-loop_NTPase"/>
</dbReference>
<reference evidence="9" key="1">
    <citation type="submission" date="2021-02" db="EMBL/GenBank/DDBJ databases">
        <authorList>
            <person name="Nowell W R."/>
        </authorList>
    </citation>
    <scope>NUCLEOTIDE SEQUENCE</scope>
</reference>
<dbReference type="GO" id="GO:0005886">
    <property type="term" value="C:plasma membrane"/>
    <property type="evidence" value="ECO:0007669"/>
    <property type="project" value="TreeGrafter"/>
</dbReference>
<dbReference type="InterPro" id="IPR050352">
    <property type="entry name" value="ABCG_transporters"/>
</dbReference>
<accession>A0A814RJ36</accession>